<organism evidence="2 3">
    <name type="scientific">Vallitalea longa</name>
    <dbReference type="NCBI Taxonomy" id="2936439"/>
    <lineage>
        <taxon>Bacteria</taxon>
        <taxon>Bacillati</taxon>
        <taxon>Bacillota</taxon>
        <taxon>Clostridia</taxon>
        <taxon>Lachnospirales</taxon>
        <taxon>Vallitaleaceae</taxon>
        <taxon>Vallitalea</taxon>
    </lineage>
</organism>
<dbReference type="InterPro" id="IPR037010">
    <property type="entry name" value="VitB12-dep_Met_synth_activ_sf"/>
</dbReference>
<evidence type="ECO:0000259" key="1">
    <source>
        <dbReference type="PROSITE" id="PS51085"/>
    </source>
</evidence>
<dbReference type="Proteomes" id="UP001144256">
    <property type="component" value="Unassembled WGS sequence"/>
</dbReference>
<evidence type="ECO:0000313" key="2">
    <source>
        <dbReference type="EMBL" id="GKX27972.1"/>
    </source>
</evidence>
<dbReference type="Pfam" id="PF17651">
    <property type="entry name" value="Raco_middle"/>
    <property type="match status" value="1"/>
</dbReference>
<proteinExistence type="predicted"/>
<name>A0A9W5Y7L3_9FIRM</name>
<dbReference type="AlphaFoldDB" id="A0A9W5Y7L3"/>
<dbReference type="InterPro" id="IPR027980">
    <property type="entry name" value="RACo_C"/>
</dbReference>
<dbReference type="InterPro" id="IPR043129">
    <property type="entry name" value="ATPase_NBD"/>
</dbReference>
<dbReference type="Gene3D" id="3.30.420.480">
    <property type="entry name" value="Domain of unknown function (DUF4445)"/>
    <property type="match status" value="1"/>
</dbReference>
<dbReference type="InterPro" id="IPR001041">
    <property type="entry name" value="2Fe-2S_ferredoxin-type"/>
</dbReference>
<dbReference type="PANTHER" id="PTHR42895">
    <property type="entry name" value="IRON-SULFUR CLUSTER-BINDING PROTEIN-RELATED"/>
    <property type="match status" value="1"/>
</dbReference>
<protein>
    <recommendedName>
        <fullName evidence="1">2Fe-2S ferredoxin-type domain-containing protein</fullName>
    </recommendedName>
</protein>
<dbReference type="InterPro" id="IPR041414">
    <property type="entry name" value="Raco-like_middle"/>
</dbReference>
<dbReference type="PANTHER" id="PTHR42895:SF2">
    <property type="entry name" value="IRON-SULFUR CLUSTER PROTEIN"/>
    <property type="match status" value="1"/>
</dbReference>
<dbReference type="EMBL" id="BRLB01000001">
    <property type="protein sequence ID" value="GKX27972.1"/>
    <property type="molecule type" value="Genomic_DNA"/>
</dbReference>
<dbReference type="GO" id="GO:0008705">
    <property type="term" value="F:methionine synthase activity"/>
    <property type="evidence" value="ECO:0007669"/>
    <property type="project" value="InterPro"/>
</dbReference>
<sequence length="781" mass="87757">MEINFSKLLNKKEVLDVMQCYEDSTNYDEYCKIYEEVVEQSVEGITPKGYYLIKDNHNYIDNDCEKVIFCIVTLGSYIDKEIKRYFDNNDFLKGMMLNSIADQMLYDISTSMFKLLQKEQGNQGINLTSRVEPGSSESSIKFQKDILDMINEKENTDITITTGYMFSPTKTLSYYYGASANIPPTTVDHDCSKCSNLTCPYRKVNVFIQQGNDSYRYQVKKNENLLNVIRQNNFPIEAYCGGKKVCGKCKVKLLKGNVELSEAEKKFLTEKEIDERIILSCFHKVTEDITIELKEKNNNSKIQTDYNINCATSPKYQLVKVDGISESADNNNSVTELINEKLQFNFNYSLNAIKELSRIDSLKKDIYLLSENNRNILHAANKEINAYGVAVDIGTTTIVVTLINLLNNKEIGIFKNVNPQKVYGADVISRINYAIKDTENIQTELICKEITSGIKTIVEEKDIDKNNIVEITISGNTTMMYLLEGINPYKLSISPFTTIDLSLHKYCYNQIFMDNYLNCKVTLLPGVSAYIGSDITAGFYYSDLLEQEGNVLFIDIGTNGEIALKTDNHIICAATAAGPAFEGANIKCGMGSINGAICNITLDDDDIQYEVIGNGTPKGLCGSALVDITSELIKNKIIDNTGRIDNDKFTIYKDTNTEIALYQEDIRQLQLAKSAISAGISVLIDEAKISFDEVDKVYLAGGFGSNLNIANAITIGLIQKDLEDKIEILGNSSLGGCVKYLLDDNSSNNFNEIKSKCNYIELSTNMKFNEEYIMNMYFELL</sequence>
<dbReference type="RefSeq" id="WP_281811801.1">
    <property type="nucleotide sequence ID" value="NZ_BRLB01000001.1"/>
</dbReference>
<dbReference type="InterPro" id="IPR052911">
    <property type="entry name" value="Corrinoid_activation_enz"/>
</dbReference>
<dbReference type="Pfam" id="PF00111">
    <property type="entry name" value="Fer2"/>
    <property type="match status" value="1"/>
</dbReference>
<gene>
    <name evidence="2" type="ORF">SH1V18_04520</name>
</gene>
<comment type="caution">
    <text evidence="2">The sequence shown here is derived from an EMBL/GenBank/DDBJ whole genome shotgun (WGS) entry which is preliminary data.</text>
</comment>
<dbReference type="SUPFAM" id="SSF53067">
    <property type="entry name" value="Actin-like ATPase domain"/>
    <property type="match status" value="1"/>
</dbReference>
<dbReference type="Gene3D" id="3.10.20.30">
    <property type="match status" value="1"/>
</dbReference>
<reference evidence="2" key="1">
    <citation type="submission" date="2022-06" db="EMBL/GenBank/DDBJ databases">
        <title>Vallitalea longa sp. nov., an anaerobic bacterium isolated from marine sediment.</title>
        <authorList>
            <person name="Hirano S."/>
            <person name="Terahara T."/>
            <person name="Mori K."/>
            <person name="Hamada M."/>
            <person name="Matsumoto R."/>
            <person name="Kobayashi T."/>
        </authorList>
    </citation>
    <scope>NUCLEOTIDE SEQUENCE</scope>
    <source>
        <strain evidence="2">SH18-1</strain>
    </source>
</reference>
<dbReference type="SUPFAM" id="SSF54292">
    <property type="entry name" value="2Fe-2S ferredoxin-like"/>
    <property type="match status" value="1"/>
</dbReference>
<feature type="domain" description="2Fe-2S ferredoxin-type" evidence="1">
    <location>
        <begin position="202"/>
        <end position="297"/>
    </location>
</feature>
<dbReference type="InterPro" id="IPR042259">
    <property type="entry name" value="Raco-like_middle_sf"/>
</dbReference>
<dbReference type="CDD" id="cd00207">
    <property type="entry name" value="fer2"/>
    <property type="match status" value="1"/>
</dbReference>
<dbReference type="InterPro" id="IPR036010">
    <property type="entry name" value="2Fe-2S_ferredoxin-like_sf"/>
</dbReference>
<accession>A0A9W5Y7L3</accession>
<dbReference type="Pfam" id="PF14574">
    <property type="entry name" value="RACo_C_ter"/>
    <property type="match status" value="1"/>
</dbReference>
<dbReference type="PROSITE" id="PS51085">
    <property type="entry name" value="2FE2S_FER_2"/>
    <property type="match status" value="1"/>
</dbReference>
<evidence type="ECO:0000313" key="3">
    <source>
        <dbReference type="Proteomes" id="UP001144256"/>
    </source>
</evidence>
<dbReference type="InterPro" id="IPR012675">
    <property type="entry name" value="Beta-grasp_dom_sf"/>
</dbReference>
<dbReference type="SUPFAM" id="SSF56507">
    <property type="entry name" value="Methionine synthase activation domain-like"/>
    <property type="match status" value="1"/>
</dbReference>
<dbReference type="Gene3D" id="3.40.109.40">
    <property type="match status" value="1"/>
</dbReference>
<dbReference type="GO" id="GO:0051536">
    <property type="term" value="F:iron-sulfur cluster binding"/>
    <property type="evidence" value="ECO:0007669"/>
    <property type="project" value="InterPro"/>
</dbReference>
<keyword evidence="3" id="KW-1185">Reference proteome</keyword>